<proteinExistence type="inferred from homology"/>
<dbReference type="AlphaFoldDB" id="A8F7R4"/>
<evidence type="ECO:0000256" key="5">
    <source>
        <dbReference type="ARBA" id="ARBA00022692"/>
    </source>
</evidence>
<sequence>MEPRKVAMYYTLIYIAIFIILSLIYRNFFNTVLLTFIAVMIVDAVASFITRFLHVPKRIATVIALLIYFFALIWGLVMIVPNAFTQIADFYKLITDIIEKRTWEQYINNEELINALNALVDFIEPSIAQLANYLLREAAAHIPGVIVVLFFSILGAVYVSLYAHHIVQVVPLLYPRKCRDGINEFLSELKINMRRFIGVIALNAVIVGIAFALLFRFMNLPYAPLIAFWAFLTNFIPIVGVIFEFIPIFLFSLSLGLTGMFWIITFSILIHLSVFIFFFEAMKGYARVNPVLMIFSILITSEIFGPVGIFFGVPAAVFVVVFYKQFIKAQLESE</sequence>
<accession>A8F7R4</accession>
<feature type="transmembrane region" description="Helical" evidence="8">
    <location>
        <begin position="7"/>
        <end position="25"/>
    </location>
</feature>
<evidence type="ECO:0000256" key="1">
    <source>
        <dbReference type="ARBA" id="ARBA00004651"/>
    </source>
</evidence>
<evidence type="ECO:0000256" key="6">
    <source>
        <dbReference type="ARBA" id="ARBA00022989"/>
    </source>
</evidence>
<comment type="similarity">
    <text evidence="2">Belongs to the autoinducer-2 exporter (AI-2E) (TC 2.A.86) family.</text>
</comment>
<dbReference type="InterPro" id="IPR002549">
    <property type="entry name" value="AI-2E-like"/>
</dbReference>
<keyword evidence="6 8" id="KW-1133">Transmembrane helix</keyword>
<dbReference type="EMBL" id="CP000812">
    <property type="protein sequence ID" value="ABV34198.1"/>
    <property type="molecule type" value="Genomic_DNA"/>
</dbReference>
<keyword evidence="5 8" id="KW-0812">Transmembrane</keyword>
<name>A8F7R4_PSELT</name>
<evidence type="ECO:0000313" key="9">
    <source>
        <dbReference type="EMBL" id="ABV34198.1"/>
    </source>
</evidence>
<keyword evidence="10" id="KW-1185">Reference proteome</keyword>
<gene>
    <name evidence="9" type="ordered locus">Tlet_1644</name>
</gene>
<feature type="transmembrane region" description="Helical" evidence="8">
    <location>
        <begin position="142"/>
        <end position="175"/>
    </location>
</feature>
<comment type="subcellular location">
    <subcellularLocation>
        <location evidence="1">Cell membrane</location>
        <topology evidence="1">Multi-pass membrane protein</topology>
    </subcellularLocation>
</comment>
<protein>
    <recommendedName>
        <fullName evidence="11">Permease</fullName>
    </recommendedName>
</protein>
<feature type="transmembrane region" description="Helical" evidence="8">
    <location>
        <begin position="227"/>
        <end position="253"/>
    </location>
</feature>
<dbReference type="GO" id="GO:0055085">
    <property type="term" value="P:transmembrane transport"/>
    <property type="evidence" value="ECO:0007669"/>
    <property type="project" value="TreeGrafter"/>
</dbReference>
<dbReference type="KEGG" id="tle:Tlet_1644"/>
<evidence type="ECO:0000256" key="2">
    <source>
        <dbReference type="ARBA" id="ARBA00009773"/>
    </source>
</evidence>
<dbReference type="STRING" id="416591.Tlet_1644"/>
<feature type="transmembrane region" description="Helical" evidence="8">
    <location>
        <begin position="196"/>
        <end position="215"/>
    </location>
</feature>
<dbReference type="PANTHER" id="PTHR21716:SF53">
    <property type="entry name" value="PERMEASE PERM-RELATED"/>
    <property type="match status" value="1"/>
</dbReference>
<evidence type="ECO:0000256" key="3">
    <source>
        <dbReference type="ARBA" id="ARBA00022448"/>
    </source>
</evidence>
<dbReference type="OrthoDB" id="40228at2"/>
<dbReference type="RefSeq" id="WP_012003674.1">
    <property type="nucleotide sequence ID" value="NC_009828.1"/>
</dbReference>
<feature type="transmembrane region" description="Helical" evidence="8">
    <location>
        <begin position="260"/>
        <end position="279"/>
    </location>
</feature>
<dbReference type="HOGENOM" id="CLU_031275_8_3_0"/>
<evidence type="ECO:0000256" key="8">
    <source>
        <dbReference type="SAM" id="Phobius"/>
    </source>
</evidence>
<feature type="transmembrane region" description="Helical" evidence="8">
    <location>
        <begin position="291"/>
        <end position="323"/>
    </location>
</feature>
<feature type="transmembrane region" description="Helical" evidence="8">
    <location>
        <begin position="31"/>
        <end position="50"/>
    </location>
</feature>
<evidence type="ECO:0000313" key="10">
    <source>
        <dbReference type="Proteomes" id="UP000002016"/>
    </source>
</evidence>
<dbReference type="Proteomes" id="UP000002016">
    <property type="component" value="Chromosome"/>
</dbReference>
<keyword evidence="4" id="KW-1003">Cell membrane</keyword>
<keyword evidence="7 8" id="KW-0472">Membrane</keyword>
<feature type="transmembrane region" description="Helical" evidence="8">
    <location>
        <begin position="62"/>
        <end position="84"/>
    </location>
</feature>
<dbReference type="GO" id="GO:0005886">
    <property type="term" value="C:plasma membrane"/>
    <property type="evidence" value="ECO:0007669"/>
    <property type="project" value="UniProtKB-SubCell"/>
</dbReference>
<evidence type="ECO:0000256" key="7">
    <source>
        <dbReference type="ARBA" id="ARBA00023136"/>
    </source>
</evidence>
<dbReference type="PANTHER" id="PTHR21716">
    <property type="entry name" value="TRANSMEMBRANE PROTEIN"/>
    <property type="match status" value="1"/>
</dbReference>
<dbReference type="Pfam" id="PF01594">
    <property type="entry name" value="AI-2E_transport"/>
    <property type="match status" value="1"/>
</dbReference>
<evidence type="ECO:0000256" key="4">
    <source>
        <dbReference type="ARBA" id="ARBA00022475"/>
    </source>
</evidence>
<keyword evidence="3" id="KW-0813">Transport</keyword>
<reference evidence="9 10" key="1">
    <citation type="submission" date="2007-08" db="EMBL/GenBank/DDBJ databases">
        <title>Complete sequence of Thermotoga lettingae TMO.</title>
        <authorList>
            <consortium name="US DOE Joint Genome Institute"/>
            <person name="Copeland A."/>
            <person name="Lucas S."/>
            <person name="Lapidus A."/>
            <person name="Barry K."/>
            <person name="Glavina del Rio T."/>
            <person name="Dalin E."/>
            <person name="Tice H."/>
            <person name="Pitluck S."/>
            <person name="Foster B."/>
            <person name="Bruce D."/>
            <person name="Schmutz J."/>
            <person name="Larimer F."/>
            <person name="Land M."/>
            <person name="Hauser L."/>
            <person name="Kyrpides N."/>
            <person name="Mikhailova N."/>
            <person name="Nelson K."/>
            <person name="Gogarten J.P."/>
            <person name="Noll K."/>
            <person name="Richardson P."/>
        </authorList>
    </citation>
    <scope>NUCLEOTIDE SEQUENCE [LARGE SCALE GENOMIC DNA]</scope>
    <source>
        <strain evidence="10">ATCC BAA-301 / DSM 14385 / NBRC 107922 / TMO</strain>
    </source>
</reference>
<organism evidence="9 10">
    <name type="scientific">Pseudothermotoga lettingae (strain ATCC BAA-301 / DSM 14385 / NBRC 107922 / TMO)</name>
    <name type="common">Thermotoga lettingae</name>
    <dbReference type="NCBI Taxonomy" id="416591"/>
    <lineage>
        <taxon>Bacteria</taxon>
        <taxon>Thermotogati</taxon>
        <taxon>Thermotogota</taxon>
        <taxon>Thermotogae</taxon>
        <taxon>Thermotogales</taxon>
        <taxon>Thermotogaceae</taxon>
        <taxon>Pseudothermotoga</taxon>
    </lineage>
</organism>
<evidence type="ECO:0008006" key="11">
    <source>
        <dbReference type="Google" id="ProtNLM"/>
    </source>
</evidence>
<dbReference type="eggNOG" id="COG0628">
    <property type="taxonomic scope" value="Bacteria"/>
</dbReference>
<reference evidence="9 10" key="2">
    <citation type="journal article" date="2009" name="Proc. Natl. Acad. Sci. U.S.A.">
        <title>On the chimeric nature, thermophilic origin, and phylogenetic placement of the Thermotogales.</title>
        <authorList>
            <person name="Zhaxybayeva O."/>
            <person name="Swithers K.S."/>
            <person name="Lapierre P."/>
            <person name="Fournier G.P."/>
            <person name="Bickhart D.M."/>
            <person name="DeBoy R.T."/>
            <person name="Nelson K.E."/>
            <person name="Nesbo C.L."/>
            <person name="Doolittle W.F."/>
            <person name="Gogarten J.P."/>
            <person name="Noll K.M."/>
        </authorList>
    </citation>
    <scope>NUCLEOTIDE SEQUENCE [LARGE SCALE GENOMIC DNA]</scope>
    <source>
        <strain evidence="10">ATCC BAA-301 / DSM 14385 / NBRC 107922 / TMO</strain>
    </source>
</reference>